<evidence type="ECO:0000313" key="2">
    <source>
        <dbReference type="EMBL" id="GER40709.1"/>
    </source>
</evidence>
<keyword evidence="3" id="KW-1185">Reference proteome</keyword>
<organism evidence="2 3">
    <name type="scientific">Striga asiatica</name>
    <name type="common">Asiatic witchweed</name>
    <name type="synonym">Buchnera asiatica</name>
    <dbReference type="NCBI Taxonomy" id="4170"/>
    <lineage>
        <taxon>Eukaryota</taxon>
        <taxon>Viridiplantae</taxon>
        <taxon>Streptophyta</taxon>
        <taxon>Embryophyta</taxon>
        <taxon>Tracheophyta</taxon>
        <taxon>Spermatophyta</taxon>
        <taxon>Magnoliopsida</taxon>
        <taxon>eudicotyledons</taxon>
        <taxon>Gunneridae</taxon>
        <taxon>Pentapetalae</taxon>
        <taxon>asterids</taxon>
        <taxon>lamiids</taxon>
        <taxon>Lamiales</taxon>
        <taxon>Orobanchaceae</taxon>
        <taxon>Buchnereae</taxon>
        <taxon>Striga</taxon>
    </lineage>
</organism>
<comment type="caution">
    <text evidence="2">The sequence shown here is derived from an EMBL/GenBank/DDBJ whole genome shotgun (WGS) entry which is preliminary data.</text>
</comment>
<feature type="region of interest" description="Disordered" evidence="1">
    <location>
        <begin position="1"/>
        <end position="50"/>
    </location>
</feature>
<gene>
    <name evidence="2" type="ORF">STAS_17391</name>
</gene>
<dbReference type="AlphaFoldDB" id="A0A5A7Q636"/>
<protein>
    <submittedName>
        <fullName evidence="2">Glycine betaine ABC transporter substrate-binding protein</fullName>
    </submittedName>
</protein>
<dbReference type="EMBL" id="BKCP01005960">
    <property type="protein sequence ID" value="GER40709.1"/>
    <property type="molecule type" value="Genomic_DNA"/>
</dbReference>
<dbReference type="Proteomes" id="UP000325081">
    <property type="component" value="Unassembled WGS sequence"/>
</dbReference>
<proteinExistence type="predicted"/>
<accession>A0A5A7Q636</accession>
<reference evidence="3" key="1">
    <citation type="journal article" date="2019" name="Curr. Biol.">
        <title>Genome Sequence of Striga asiatica Provides Insight into the Evolution of Plant Parasitism.</title>
        <authorList>
            <person name="Yoshida S."/>
            <person name="Kim S."/>
            <person name="Wafula E.K."/>
            <person name="Tanskanen J."/>
            <person name="Kim Y.M."/>
            <person name="Honaas L."/>
            <person name="Yang Z."/>
            <person name="Spallek T."/>
            <person name="Conn C.E."/>
            <person name="Ichihashi Y."/>
            <person name="Cheong K."/>
            <person name="Cui S."/>
            <person name="Der J.P."/>
            <person name="Gundlach H."/>
            <person name="Jiao Y."/>
            <person name="Hori C."/>
            <person name="Ishida J.K."/>
            <person name="Kasahara H."/>
            <person name="Kiba T."/>
            <person name="Kim M.S."/>
            <person name="Koo N."/>
            <person name="Laohavisit A."/>
            <person name="Lee Y.H."/>
            <person name="Lumba S."/>
            <person name="McCourt P."/>
            <person name="Mortimer J.C."/>
            <person name="Mutuku J.M."/>
            <person name="Nomura T."/>
            <person name="Sasaki-Sekimoto Y."/>
            <person name="Seto Y."/>
            <person name="Wang Y."/>
            <person name="Wakatake T."/>
            <person name="Sakakibara H."/>
            <person name="Demura T."/>
            <person name="Yamaguchi S."/>
            <person name="Yoneyama K."/>
            <person name="Manabe R.I."/>
            <person name="Nelson D.C."/>
            <person name="Schulman A.H."/>
            <person name="Timko M.P."/>
            <person name="dePamphilis C.W."/>
            <person name="Choi D."/>
            <person name="Shirasu K."/>
        </authorList>
    </citation>
    <scope>NUCLEOTIDE SEQUENCE [LARGE SCALE GENOMIC DNA]</scope>
    <source>
        <strain evidence="3">cv. UVA1</strain>
    </source>
</reference>
<sequence>MPSVDRNLKSPSIQIEETEVGGKSTGSAVGLKATPEESIPPPRVELKSNPDIPSVLKPVEIVESDALFETPVVQSLNLIDVNVQDCPELSIPQTKQRGFVRKPRVNPSIRIEEMQVDQKCLTLKHIEGGSNLKRGF</sequence>
<evidence type="ECO:0000256" key="1">
    <source>
        <dbReference type="SAM" id="MobiDB-lite"/>
    </source>
</evidence>
<evidence type="ECO:0000313" key="3">
    <source>
        <dbReference type="Proteomes" id="UP000325081"/>
    </source>
</evidence>
<name>A0A5A7Q636_STRAF</name>